<dbReference type="GO" id="GO:0005739">
    <property type="term" value="C:mitochondrion"/>
    <property type="evidence" value="ECO:0007669"/>
    <property type="project" value="TreeGrafter"/>
</dbReference>
<evidence type="ECO:0000256" key="9">
    <source>
        <dbReference type="ARBA" id="ARBA00022842"/>
    </source>
</evidence>
<dbReference type="InterPro" id="IPR001645">
    <property type="entry name" value="Folylpolyglutamate_synth"/>
</dbReference>
<sequence>MTAHGFQSVDEALRSLQSKHVERAVRHVERRTAVAEMESYLGRAGINIRALKVVHVAGTKGKGSVCALTDSILRHYRLDRDGRPVSTGLFTSPHLRNVRERIRVDGAALSSEEFDGFFWSLFDRLYDTQDRCGPNPPMPAYFRFMTLLAFKVFLAKRVDVAVVEVGPWPPVIWCTPLDDERMFKVGIGGLCDPTNCVPRPVVCGITSIGYDHCEILGNTLESIAAQKAGIIKQGVPVCTIMHEDAGVLNVIRNEAARCESRLTVVGPLPDTVLIGLEGQHQRQNASLALSLAAAALDDIEPGVDHAGCLALPSVQMALRDCRWPGRCQRIALDENLTLFVDGAHTVDSMSSCARWFASQRPASPHCPIVVFNCSTTRDPVKLLTALSDVVQDFSAFISCPFKEEQLWRKGWFPKASGVLGDAGVDDDGATWQDVLVQVWKSVARAGACSAAVLPDMVAVVGDLRRLASKSAGVHYCVLMTGSLYLAGDALDAIDYPVV</sequence>
<dbReference type="PANTHER" id="PTHR11136">
    <property type="entry name" value="FOLYLPOLYGLUTAMATE SYNTHASE-RELATED"/>
    <property type="match status" value="1"/>
</dbReference>
<evidence type="ECO:0000256" key="7">
    <source>
        <dbReference type="ARBA" id="ARBA00022741"/>
    </source>
</evidence>
<keyword evidence="6" id="KW-0479">Metal-binding</keyword>
<dbReference type="OMA" id="ESLDCCM"/>
<dbReference type="GO" id="GO:0006730">
    <property type="term" value="P:one-carbon metabolic process"/>
    <property type="evidence" value="ECO:0007669"/>
    <property type="project" value="UniProtKB-KW"/>
</dbReference>
<organism evidence="13 14">
    <name type="scientific">Plasmodiophora brassicae</name>
    <name type="common">Clubroot disease agent</name>
    <dbReference type="NCBI Taxonomy" id="37360"/>
    <lineage>
        <taxon>Eukaryota</taxon>
        <taxon>Sar</taxon>
        <taxon>Rhizaria</taxon>
        <taxon>Endomyxa</taxon>
        <taxon>Phytomyxea</taxon>
        <taxon>Plasmodiophorida</taxon>
        <taxon>Plasmodiophoridae</taxon>
        <taxon>Plasmodiophora</taxon>
    </lineage>
</organism>
<evidence type="ECO:0000256" key="6">
    <source>
        <dbReference type="ARBA" id="ARBA00022723"/>
    </source>
</evidence>
<evidence type="ECO:0000313" key="14">
    <source>
        <dbReference type="Proteomes" id="UP000039324"/>
    </source>
</evidence>
<evidence type="ECO:0000256" key="8">
    <source>
        <dbReference type="ARBA" id="ARBA00022840"/>
    </source>
</evidence>
<dbReference type="GO" id="GO:0005524">
    <property type="term" value="F:ATP binding"/>
    <property type="evidence" value="ECO:0007669"/>
    <property type="project" value="UniProtKB-KW"/>
</dbReference>
<evidence type="ECO:0000256" key="12">
    <source>
        <dbReference type="ARBA" id="ARBA00047493"/>
    </source>
</evidence>
<dbReference type="PANTHER" id="PTHR11136:SF5">
    <property type="entry name" value="FOLYLPOLYGLUTAMATE SYNTHASE, MITOCHONDRIAL"/>
    <property type="match status" value="1"/>
</dbReference>
<comment type="catalytic activity">
    <reaction evidence="12">
        <text>(6S)-5,6,7,8-tetrahydrofolyl-(gamma-L-Glu)(n) + L-glutamate + ATP = (6S)-5,6,7,8-tetrahydrofolyl-(gamma-L-Glu)(n+1) + ADP + phosphate + H(+)</text>
        <dbReference type="Rhea" id="RHEA:10580"/>
        <dbReference type="Rhea" id="RHEA-COMP:14738"/>
        <dbReference type="Rhea" id="RHEA-COMP:14740"/>
        <dbReference type="ChEBI" id="CHEBI:15378"/>
        <dbReference type="ChEBI" id="CHEBI:29985"/>
        <dbReference type="ChEBI" id="CHEBI:30616"/>
        <dbReference type="ChEBI" id="CHEBI:43474"/>
        <dbReference type="ChEBI" id="CHEBI:141005"/>
        <dbReference type="ChEBI" id="CHEBI:456216"/>
        <dbReference type="EC" id="6.3.2.17"/>
    </reaction>
</comment>
<dbReference type="GO" id="GO:0004326">
    <property type="term" value="F:tetrahydrofolylpolyglutamate synthase activity"/>
    <property type="evidence" value="ECO:0007669"/>
    <property type="project" value="UniProtKB-EC"/>
</dbReference>
<evidence type="ECO:0000256" key="1">
    <source>
        <dbReference type="ARBA" id="ARBA00005150"/>
    </source>
</evidence>
<dbReference type="Gene3D" id="3.40.1190.10">
    <property type="entry name" value="Mur-like, catalytic domain"/>
    <property type="match status" value="1"/>
</dbReference>
<name>A0A0G4J049_PLABS</name>
<protein>
    <recommendedName>
        <fullName evidence="3">tetrahydrofolate synthase</fullName>
        <ecNumber evidence="3">6.3.2.17</ecNumber>
    </recommendedName>
    <alternativeName>
        <fullName evidence="11">Folylpoly-gamma-glutamate synthetase</fullName>
    </alternativeName>
    <alternativeName>
        <fullName evidence="10">Tetrahydrofolylpolyglutamate synthase</fullName>
    </alternativeName>
</protein>
<evidence type="ECO:0000256" key="4">
    <source>
        <dbReference type="ARBA" id="ARBA00022563"/>
    </source>
</evidence>
<dbReference type="InterPro" id="IPR036615">
    <property type="entry name" value="Mur_ligase_C_dom_sf"/>
</dbReference>
<dbReference type="Proteomes" id="UP000039324">
    <property type="component" value="Unassembled WGS sequence"/>
</dbReference>
<keyword evidence="9" id="KW-0460">Magnesium</keyword>
<evidence type="ECO:0000256" key="2">
    <source>
        <dbReference type="ARBA" id="ARBA00008276"/>
    </source>
</evidence>
<evidence type="ECO:0000256" key="3">
    <source>
        <dbReference type="ARBA" id="ARBA00013025"/>
    </source>
</evidence>
<dbReference type="EC" id="6.3.2.17" evidence="3"/>
<keyword evidence="7" id="KW-0547">Nucleotide-binding</keyword>
<accession>A0A0G4J049</accession>
<dbReference type="SUPFAM" id="SSF53623">
    <property type="entry name" value="MurD-like peptide ligases, catalytic domain"/>
    <property type="match status" value="1"/>
</dbReference>
<dbReference type="STRING" id="37360.A0A0G4J049"/>
<gene>
    <name evidence="13" type="ORF">PBRA_008272</name>
</gene>
<dbReference type="GO" id="GO:0005829">
    <property type="term" value="C:cytosol"/>
    <property type="evidence" value="ECO:0007669"/>
    <property type="project" value="TreeGrafter"/>
</dbReference>
<comment type="pathway">
    <text evidence="1">Cofactor biosynthesis; tetrahydrofolylpolyglutamate biosynthesis.</text>
</comment>
<evidence type="ECO:0000256" key="11">
    <source>
        <dbReference type="ARBA" id="ARBA00030876"/>
    </source>
</evidence>
<dbReference type="InterPro" id="IPR036565">
    <property type="entry name" value="Mur-like_cat_sf"/>
</dbReference>
<dbReference type="EMBL" id="CDSF01000105">
    <property type="protein sequence ID" value="CEP00960.1"/>
    <property type="molecule type" value="Genomic_DNA"/>
</dbReference>
<dbReference type="GO" id="GO:0046872">
    <property type="term" value="F:metal ion binding"/>
    <property type="evidence" value="ECO:0007669"/>
    <property type="project" value="UniProtKB-KW"/>
</dbReference>
<comment type="similarity">
    <text evidence="2">Belongs to the folylpolyglutamate synthase family.</text>
</comment>
<keyword evidence="14" id="KW-1185">Reference proteome</keyword>
<reference evidence="13 14" key="1">
    <citation type="submission" date="2015-02" db="EMBL/GenBank/DDBJ databases">
        <authorList>
            <person name="Chooi Y.-H."/>
        </authorList>
    </citation>
    <scope>NUCLEOTIDE SEQUENCE [LARGE SCALE GENOMIC DNA]</scope>
    <source>
        <strain evidence="13">E3</strain>
    </source>
</reference>
<evidence type="ECO:0000256" key="10">
    <source>
        <dbReference type="ARBA" id="ARBA00030592"/>
    </source>
</evidence>
<proteinExistence type="inferred from homology"/>
<keyword evidence="5" id="KW-0436">Ligase</keyword>
<evidence type="ECO:0000313" key="13">
    <source>
        <dbReference type="EMBL" id="CEP00960.1"/>
    </source>
</evidence>
<dbReference type="Gene3D" id="3.90.190.20">
    <property type="entry name" value="Mur ligase, C-terminal domain"/>
    <property type="match status" value="1"/>
</dbReference>
<dbReference type="OrthoDB" id="5212574at2759"/>
<evidence type="ECO:0000256" key="5">
    <source>
        <dbReference type="ARBA" id="ARBA00022598"/>
    </source>
</evidence>
<dbReference type="AlphaFoldDB" id="A0A0G4J049"/>
<keyword evidence="4" id="KW-0554">One-carbon metabolism</keyword>
<dbReference type="SUPFAM" id="SSF53244">
    <property type="entry name" value="MurD-like peptide ligases, peptide-binding domain"/>
    <property type="match status" value="1"/>
</dbReference>
<keyword evidence="8" id="KW-0067">ATP-binding</keyword>